<gene>
    <name evidence="9" type="ORF">EV193_103553</name>
</gene>
<dbReference type="GO" id="GO:0004252">
    <property type="term" value="F:serine-type endopeptidase activity"/>
    <property type="evidence" value="ECO:0007669"/>
    <property type="project" value="InterPro"/>
</dbReference>
<keyword evidence="4 6" id="KW-0378">Hydrolase</keyword>
<evidence type="ECO:0000256" key="4">
    <source>
        <dbReference type="ARBA" id="ARBA00022801"/>
    </source>
</evidence>
<dbReference type="GO" id="GO:0006508">
    <property type="term" value="P:proteolysis"/>
    <property type="evidence" value="ECO:0007669"/>
    <property type="project" value="UniProtKB-KW"/>
</dbReference>
<keyword evidence="3 6" id="KW-0645">Protease</keyword>
<dbReference type="Pfam" id="PF00089">
    <property type="entry name" value="Trypsin"/>
    <property type="match status" value="1"/>
</dbReference>
<evidence type="ECO:0000256" key="1">
    <source>
        <dbReference type="ARBA" id="ARBA00004613"/>
    </source>
</evidence>
<dbReference type="EMBL" id="SGWQ01000003">
    <property type="protein sequence ID" value="RZS41233.1"/>
    <property type="molecule type" value="Genomic_DNA"/>
</dbReference>
<evidence type="ECO:0000256" key="2">
    <source>
        <dbReference type="ARBA" id="ARBA00022525"/>
    </source>
</evidence>
<protein>
    <submittedName>
        <fullName evidence="9">Trypsin</fullName>
    </submittedName>
</protein>
<dbReference type="InterPro" id="IPR006311">
    <property type="entry name" value="TAT_signal"/>
</dbReference>
<evidence type="ECO:0000256" key="5">
    <source>
        <dbReference type="ARBA" id="ARBA00023157"/>
    </source>
</evidence>
<dbReference type="InterPro" id="IPR018114">
    <property type="entry name" value="TRYPSIN_HIS"/>
</dbReference>
<dbReference type="InterPro" id="IPR033116">
    <property type="entry name" value="TRYPSIN_SER"/>
</dbReference>
<evidence type="ECO:0000256" key="3">
    <source>
        <dbReference type="ARBA" id="ARBA00022670"/>
    </source>
</evidence>
<dbReference type="SMART" id="SM00020">
    <property type="entry name" value="Tryp_SPc"/>
    <property type="match status" value="1"/>
</dbReference>
<comment type="caution">
    <text evidence="9">The sequence shown here is derived from an EMBL/GenBank/DDBJ whole genome shotgun (WGS) entry which is preliminary data.</text>
</comment>
<dbReference type="InterPro" id="IPR001254">
    <property type="entry name" value="Trypsin_dom"/>
</dbReference>
<evidence type="ECO:0000259" key="8">
    <source>
        <dbReference type="PROSITE" id="PS50240"/>
    </source>
</evidence>
<dbReference type="PROSITE" id="PS00134">
    <property type="entry name" value="TRYPSIN_HIS"/>
    <property type="match status" value="1"/>
</dbReference>
<dbReference type="AlphaFoldDB" id="A0A4V2ETI9"/>
<dbReference type="PROSITE" id="PS00135">
    <property type="entry name" value="TRYPSIN_SER"/>
    <property type="match status" value="1"/>
</dbReference>
<dbReference type="InterPro" id="IPR001314">
    <property type="entry name" value="Peptidase_S1A"/>
</dbReference>
<dbReference type="PRINTS" id="PR00722">
    <property type="entry name" value="CHYMOTRYPSIN"/>
</dbReference>
<dbReference type="Proteomes" id="UP000294257">
    <property type="component" value="Unassembled WGS sequence"/>
</dbReference>
<dbReference type="InterPro" id="IPR043504">
    <property type="entry name" value="Peptidase_S1_PA_chymotrypsin"/>
</dbReference>
<organism evidence="9 10">
    <name type="scientific">Herbihabitans rhizosphaerae</name>
    <dbReference type="NCBI Taxonomy" id="1872711"/>
    <lineage>
        <taxon>Bacteria</taxon>
        <taxon>Bacillati</taxon>
        <taxon>Actinomycetota</taxon>
        <taxon>Actinomycetes</taxon>
        <taxon>Pseudonocardiales</taxon>
        <taxon>Pseudonocardiaceae</taxon>
        <taxon>Herbihabitans</taxon>
    </lineage>
</organism>
<evidence type="ECO:0000313" key="10">
    <source>
        <dbReference type="Proteomes" id="UP000294257"/>
    </source>
</evidence>
<dbReference type="CDD" id="cd00190">
    <property type="entry name" value="Tryp_SPc"/>
    <property type="match status" value="1"/>
</dbReference>
<dbReference type="Gene3D" id="2.40.10.10">
    <property type="entry name" value="Trypsin-like serine proteases"/>
    <property type="match status" value="2"/>
</dbReference>
<accession>A0A4V2ETI9</accession>
<reference evidence="9 10" key="1">
    <citation type="submission" date="2019-02" db="EMBL/GenBank/DDBJ databases">
        <title>Genomic Encyclopedia of Type Strains, Phase IV (KMG-IV): sequencing the most valuable type-strain genomes for metagenomic binning, comparative biology and taxonomic classification.</title>
        <authorList>
            <person name="Goeker M."/>
        </authorList>
    </citation>
    <scope>NUCLEOTIDE SEQUENCE [LARGE SCALE GENOMIC DNA]</scope>
    <source>
        <strain evidence="9 10">DSM 101727</strain>
    </source>
</reference>
<keyword evidence="7" id="KW-0732">Signal</keyword>
<dbReference type="FunFam" id="2.40.10.10:FF:000002">
    <property type="entry name" value="Transmembrane protease serine"/>
    <property type="match status" value="1"/>
</dbReference>
<dbReference type="InterPro" id="IPR050127">
    <property type="entry name" value="Serine_Proteases_S1"/>
</dbReference>
<dbReference type="PROSITE" id="PS50240">
    <property type="entry name" value="TRYPSIN_DOM"/>
    <property type="match status" value="1"/>
</dbReference>
<evidence type="ECO:0000313" key="9">
    <source>
        <dbReference type="EMBL" id="RZS41233.1"/>
    </source>
</evidence>
<evidence type="ECO:0000256" key="6">
    <source>
        <dbReference type="RuleBase" id="RU363034"/>
    </source>
</evidence>
<keyword evidence="10" id="KW-1185">Reference proteome</keyword>
<dbReference type="SUPFAM" id="SSF50494">
    <property type="entry name" value="Trypsin-like serine proteases"/>
    <property type="match status" value="1"/>
</dbReference>
<comment type="subcellular location">
    <subcellularLocation>
        <location evidence="1">Secreted</location>
    </subcellularLocation>
</comment>
<feature type="chain" id="PRO_5020718109" evidence="7">
    <location>
        <begin position="33"/>
        <end position="269"/>
    </location>
</feature>
<dbReference type="OrthoDB" id="1496095at2"/>
<sequence length="269" mass="27336">MTRGTRIRRSLFALVAGGALAVAVGVPAQAQAEPGVTYGNQPGDVSVNVVGGDPAPEGAYPYIVRLSMGCGGAMITEQVVLTAAHCVDGTGQDTSITASTGSVDLNSPNIVKTQSAYVHAGPGVGPGDWALIKLAKPVANAKTIKMAETADGDKGEFQIMGWGADREGGQQQTKLRHAKVPFVDDGTCAGAYSDLVKDSEICAGLMDQGGVDTCQGDSGGPMVQLAGDVPTVVGIVSWGEGCARPGKPGVYGQVSFLHAEIKKALDGLP</sequence>
<dbReference type="PANTHER" id="PTHR24264:SF65">
    <property type="entry name" value="SRCR DOMAIN-CONTAINING PROTEIN"/>
    <property type="match status" value="1"/>
</dbReference>
<name>A0A4V2ETI9_9PSEU</name>
<evidence type="ECO:0000256" key="7">
    <source>
        <dbReference type="SAM" id="SignalP"/>
    </source>
</evidence>
<proteinExistence type="predicted"/>
<feature type="domain" description="Peptidase S1" evidence="8">
    <location>
        <begin position="49"/>
        <end position="266"/>
    </location>
</feature>
<keyword evidence="6" id="KW-0720">Serine protease</keyword>
<dbReference type="GO" id="GO:0005615">
    <property type="term" value="C:extracellular space"/>
    <property type="evidence" value="ECO:0007669"/>
    <property type="project" value="TreeGrafter"/>
</dbReference>
<dbReference type="InterPro" id="IPR009003">
    <property type="entry name" value="Peptidase_S1_PA"/>
</dbReference>
<keyword evidence="5" id="KW-1015">Disulfide bond</keyword>
<keyword evidence="2" id="KW-0964">Secreted</keyword>
<feature type="signal peptide" evidence="7">
    <location>
        <begin position="1"/>
        <end position="32"/>
    </location>
</feature>
<dbReference type="PROSITE" id="PS51318">
    <property type="entry name" value="TAT"/>
    <property type="match status" value="1"/>
</dbReference>
<dbReference type="PANTHER" id="PTHR24264">
    <property type="entry name" value="TRYPSIN-RELATED"/>
    <property type="match status" value="1"/>
</dbReference>